<accession>A0A5C6M5G8</accession>
<reference evidence="1 2" key="2">
    <citation type="submission" date="2019-08" db="EMBL/GenBank/DDBJ databases">
        <authorList>
            <person name="Henke P."/>
        </authorList>
    </citation>
    <scope>NUCLEOTIDE SEQUENCE [LARGE SCALE GENOMIC DNA]</scope>
    <source>
        <strain evidence="1">Phe10_nw2017</strain>
    </source>
</reference>
<name>A0A5C6M5G8_9PLAN</name>
<proteinExistence type="predicted"/>
<evidence type="ECO:0000313" key="1">
    <source>
        <dbReference type="EMBL" id="TWW09242.1"/>
    </source>
</evidence>
<dbReference type="AlphaFoldDB" id="A0A5C6M5G8"/>
<keyword evidence="2" id="KW-1185">Reference proteome</keyword>
<dbReference type="Proteomes" id="UP000321083">
    <property type="component" value="Unassembled WGS sequence"/>
</dbReference>
<organism evidence="1 2">
    <name type="scientific">Planctomyces bekefii</name>
    <dbReference type="NCBI Taxonomy" id="1653850"/>
    <lineage>
        <taxon>Bacteria</taxon>
        <taxon>Pseudomonadati</taxon>
        <taxon>Planctomycetota</taxon>
        <taxon>Planctomycetia</taxon>
        <taxon>Planctomycetales</taxon>
        <taxon>Planctomycetaceae</taxon>
        <taxon>Planctomyces</taxon>
    </lineage>
</organism>
<sequence>MTRELQRHAGKVQQRIVLHDTQIFGERGEDGGPGLLVALRAFLREFPEWSVIYHTQANHGLTVISRDPRDKPALPGHITMAANLTRAVAAHVADGLKKVETTDLQQRLEVCSD</sequence>
<evidence type="ECO:0000313" key="2">
    <source>
        <dbReference type="Proteomes" id="UP000321083"/>
    </source>
</evidence>
<protein>
    <submittedName>
        <fullName evidence="1">Uncharacterized protein</fullName>
    </submittedName>
</protein>
<comment type="caution">
    <text evidence="1">The sequence shown here is derived from an EMBL/GenBank/DDBJ whole genome shotgun (WGS) entry which is preliminary data.</text>
</comment>
<reference evidence="1 2" key="1">
    <citation type="submission" date="2019-08" db="EMBL/GenBank/DDBJ databases">
        <title>100 year-old enigma solved: identification of Planctomyces bekefii, the type genus and species of the phylum Planctomycetes.</title>
        <authorList>
            <person name="Svetlana D.N."/>
            <person name="Overmann J."/>
        </authorList>
    </citation>
    <scope>NUCLEOTIDE SEQUENCE [LARGE SCALE GENOMIC DNA]</scope>
    <source>
        <strain evidence="1">Phe10_nw2017</strain>
    </source>
</reference>
<dbReference type="EMBL" id="SRHE01000336">
    <property type="protein sequence ID" value="TWW09242.1"/>
    <property type="molecule type" value="Genomic_DNA"/>
</dbReference>
<gene>
    <name evidence="1" type="ORF">E3A20_16290</name>
</gene>